<dbReference type="PANTHER" id="PTHR15502:SF7">
    <property type="entry name" value="CALCINEURIN-BINDING PROTEIN CABIN-1"/>
    <property type="match status" value="1"/>
</dbReference>
<organism evidence="5 6">
    <name type="scientific">Dissophora globulifera</name>
    <dbReference type="NCBI Taxonomy" id="979702"/>
    <lineage>
        <taxon>Eukaryota</taxon>
        <taxon>Fungi</taxon>
        <taxon>Fungi incertae sedis</taxon>
        <taxon>Mucoromycota</taxon>
        <taxon>Mortierellomycotina</taxon>
        <taxon>Mortierellomycetes</taxon>
        <taxon>Mortierellales</taxon>
        <taxon>Mortierellaceae</taxon>
        <taxon>Dissophora</taxon>
    </lineage>
</organism>
<evidence type="ECO:0000256" key="1">
    <source>
        <dbReference type="ARBA" id="ARBA00004123"/>
    </source>
</evidence>
<name>A0A9P6RDM4_9FUNG</name>
<dbReference type="Gene3D" id="1.25.40.10">
    <property type="entry name" value="Tetratricopeptide repeat domain"/>
    <property type="match status" value="2"/>
</dbReference>
<dbReference type="GO" id="GO:0006325">
    <property type="term" value="P:chromatin organization"/>
    <property type="evidence" value="ECO:0007669"/>
    <property type="project" value="InterPro"/>
</dbReference>
<dbReference type="SUPFAM" id="SSF48452">
    <property type="entry name" value="TPR-like"/>
    <property type="match status" value="2"/>
</dbReference>
<evidence type="ECO:0000313" key="5">
    <source>
        <dbReference type="EMBL" id="KAG0317889.1"/>
    </source>
</evidence>
<dbReference type="InterPro" id="IPR011990">
    <property type="entry name" value="TPR-like_helical_dom_sf"/>
</dbReference>
<dbReference type="EMBL" id="JAAAIP010000399">
    <property type="protein sequence ID" value="KAG0317889.1"/>
    <property type="molecule type" value="Genomic_DNA"/>
</dbReference>
<feature type="compositionally biased region" description="Acidic residues" evidence="4">
    <location>
        <begin position="2033"/>
        <end position="2043"/>
    </location>
</feature>
<reference evidence="5" key="1">
    <citation type="journal article" date="2020" name="Fungal Divers.">
        <title>Resolving the Mortierellaceae phylogeny through synthesis of multi-gene phylogenetics and phylogenomics.</title>
        <authorList>
            <person name="Vandepol N."/>
            <person name="Liber J."/>
            <person name="Desiro A."/>
            <person name="Na H."/>
            <person name="Kennedy M."/>
            <person name="Barry K."/>
            <person name="Grigoriev I.V."/>
            <person name="Miller A.N."/>
            <person name="O'Donnell K."/>
            <person name="Stajich J.E."/>
            <person name="Bonito G."/>
        </authorList>
    </citation>
    <scope>NUCLEOTIDE SEQUENCE</scope>
    <source>
        <strain evidence="5">REB-010B</strain>
    </source>
</reference>
<protein>
    <submittedName>
        <fullName evidence="5">Histone transcription regulator 3</fullName>
    </submittedName>
</protein>
<feature type="compositionally biased region" description="Acidic residues" evidence="4">
    <location>
        <begin position="2076"/>
        <end position="2097"/>
    </location>
</feature>
<dbReference type="GO" id="GO:0031491">
    <property type="term" value="F:nucleosome binding"/>
    <property type="evidence" value="ECO:0007669"/>
    <property type="project" value="TreeGrafter"/>
</dbReference>
<feature type="compositionally biased region" description="Low complexity" evidence="4">
    <location>
        <begin position="2054"/>
        <end position="2065"/>
    </location>
</feature>
<feature type="compositionally biased region" description="Low complexity" evidence="4">
    <location>
        <begin position="1895"/>
        <end position="1910"/>
    </location>
</feature>
<feature type="compositionally biased region" description="Polar residues" evidence="4">
    <location>
        <begin position="1771"/>
        <end position="1794"/>
    </location>
</feature>
<dbReference type="GO" id="GO:0000417">
    <property type="term" value="C:HIR complex"/>
    <property type="evidence" value="ECO:0007669"/>
    <property type="project" value="TreeGrafter"/>
</dbReference>
<keyword evidence="3" id="KW-0539">Nucleus</keyword>
<feature type="region of interest" description="Disordered" evidence="4">
    <location>
        <begin position="1960"/>
        <end position="2097"/>
    </location>
</feature>
<dbReference type="InterPro" id="IPR033053">
    <property type="entry name" value="Hir3/CABIN1"/>
</dbReference>
<dbReference type="GO" id="GO:0005634">
    <property type="term" value="C:nucleus"/>
    <property type="evidence" value="ECO:0007669"/>
    <property type="project" value="UniProtKB-SubCell"/>
</dbReference>
<evidence type="ECO:0000256" key="2">
    <source>
        <dbReference type="ARBA" id="ARBA00007335"/>
    </source>
</evidence>
<gene>
    <name evidence="5" type="primary">HIR3</name>
    <name evidence="5" type="ORF">BGZ99_005972</name>
</gene>
<feature type="region of interest" description="Disordered" evidence="4">
    <location>
        <begin position="340"/>
        <end position="389"/>
    </location>
</feature>
<feature type="compositionally biased region" description="Low complexity" evidence="4">
    <location>
        <begin position="1984"/>
        <end position="2005"/>
    </location>
</feature>
<comment type="similarity">
    <text evidence="2">Belongs to the HIR3 family.</text>
</comment>
<dbReference type="PANTHER" id="PTHR15502">
    <property type="entry name" value="CALCINEURIN-BINDING PROTEIN CABIN 1-RELATED"/>
    <property type="match status" value="1"/>
</dbReference>
<keyword evidence="6" id="KW-1185">Reference proteome</keyword>
<feature type="region of interest" description="Disordered" evidence="4">
    <location>
        <begin position="1286"/>
        <end position="1329"/>
    </location>
</feature>
<proteinExistence type="inferred from homology"/>
<feature type="region of interest" description="Disordered" evidence="4">
    <location>
        <begin position="1771"/>
        <end position="1821"/>
    </location>
</feature>
<dbReference type="Proteomes" id="UP000738325">
    <property type="component" value="Unassembled WGS sequence"/>
</dbReference>
<comment type="caution">
    <text evidence="5">The sequence shown here is derived from an EMBL/GenBank/DDBJ whole genome shotgun (WGS) entry which is preliminary data.</text>
</comment>
<evidence type="ECO:0000256" key="4">
    <source>
        <dbReference type="SAM" id="MobiDB-lite"/>
    </source>
</evidence>
<comment type="subcellular location">
    <subcellularLocation>
        <location evidence="1">Nucleus</location>
    </subcellularLocation>
</comment>
<dbReference type="OrthoDB" id="77564at2759"/>
<feature type="compositionally biased region" description="Polar residues" evidence="4">
    <location>
        <begin position="1286"/>
        <end position="1299"/>
    </location>
</feature>
<accession>A0A9P6RDM4</accession>
<feature type="region of interest" description="Disordered" evidence="4">
    <location>
        <begin position="1857"/>
        <end position="1939"/>
    </location>
</feature>
<sequence length="2097" mass="235997">MIRFAVINEEEQERSKDEESVEIQAEKCLGIYEGAIRLLQKGQLDESRVMLKDLIDSDLMQKIDSDSEIAARGTPLRRLQYLVYTNYAYILEQVSDESSALQFYLKAIAFDNSDNSLWIRIGTIAAKEKRFKLARYSLECGLQQQVHDAADKPTENIMFSGDPSDQDLTPSQWSCLETLCDVLYKIGDFVACDEYIQKALRISPYFQRGLELQDLIRRRILHTEDEPISESMSSQTSVVDTNVHGGAREIVLDELSWVSLGEQLLEEFKSLQATPGNRFYNQRLLVRTNVEDEEEEKEEQEVDEDVKMDEAPAVIDETTAVECEAVMEDVSVLDAKVSVEQPEQGHNDANGVASDDVTEMTGDKEATETEQNAAMKRKRKEVEERSGLRTSKRVRDKLEQFEETKRKREEEEQEILAKYRIILSKFGLDIEHGYISGTTPASIPQEDVFPSGLSGLLVTFNKHLERPNALVQASTIEHVQQQKTNHFAIFNLEKNEPPTDSVFEDETALLDFINDTNEQNSGVVEYLCEFVMALLSRATGTDSESNWQRRWPSGLRTVLSSIICVIEQQLLEYLDQESALDEDNEHIEQRIKVELQLSICEMFLDEMVHAILHPFTVVKKGRGARKVDAEHVARLDKTFQRWLYLAGLGLETPLRSFPNEPSITQSTIPWIRVAALRFNWMLGRHAQCLGNATEAISRFEDCVQQLKGDSSMKIELPNCKYDTKVDAERIHERLRRLKTHQYVLDSARLFAEKDYGAVMTRLEPIFLKSGATLRTPLATENEQSDITDTIGGSLSERLELMSLLYKSCEALENRTQQFQCITEMFVLVVETLVNTITDKSEATEVWFLFGQVAQTLLLLRETLQSTTLTNLLYHLENSLLQRLVCCVLAIARLGFVNVLHQDRLVDDDIKLSYLDLLKHRPHLEQFNLVLVRVWVVLLLLLPGWIQERLPLTETAGESDQPMAEPLPLEMQPLDIKNLNLDADTTQKVLSQPLTTNSSTALGLYTSPSRELYMELIALVHDDLGVRGVCGIDNNQLIKLALKSCSTMQGPFYRKEENQCYYCFYGISLSVDGQYPIEHSSETVDFDRKAAIEFFPLLERSLSDRVLRGQVRGDLKDAVDRVEEALGSPPYESNSILEMNRQLIDGYLASEIDFAEAIQVNSKNRLPTMQQPPSSKLPSVYRRIYAIQGKIFLAQYRNKAKSNQFKPLEDLQHAIDQFQTDIHVNPDSWDSWYSLATCYAFLADENLVFSALDIKNNYSKITDLQRKAFHCFSHAVRLAPKKASRSAINGTAAATSSDSQPAKRDMDTCVSEPSQESQDEERVKSEDHDLEVSIEPNCNVKHKDSDTNVDREWYQHQAAFWFDFGYLIHGIMSKPMRMEAMHRTGGLEIMSDTGDLVTIPIPEPNEEQVYKFAAFCLKRSLMLNDQNWRTPLMLGKCIEKLKGKPMQVLTLYRMAADLVPHRNGQQGNEKIFDAAYKIISTLSKYLAEDTIQPSVVESIMSKALAKSKLIAADGESFIFEPPEEYLQIIQSDLPIEEETQRKQKQHAFRLLCEGLARIRHTDKRHWHHRPVFRQAWILYSVYHDVERAKTEMLGLFQFKSNAKTLVSSVWKPEFERSGKHFIYVGEYTRFLIVLAKETNDVETLNSLARKIRRAQSQLLDLKEIWELLYDSYLAVLADLVGPDPVVAVAEVIPRTEFREKAAIYEAKMFEQASRLPGLTVLQRLCELKKLNEKMAAEGQMGRLLAVCYSKLFIEVGGADLYPKELVRQLSSTTTEPSAVSSISNFSDGQVESNGMTVEGLDDGTASNKRAQTADEEDDQESARVKMAKLVTNAQGDEAQGSIDAIILSSVATGDTLPTIVIQGQEPKEGEDQEAGQGEERRADAPQPSFTNNMEISVPSSADMPSSPAPSVNANDGEGGSEEAGGGSSNMDVEPDIEDWKTRKKISAAELASRATVMCKAPPPLLKAPQSLQSKLAGQDRELAQDETAAGATGAGEVTAEADTTAVSKPQNDESSDITMSEATEKEAMTSTNDDAPEQSPEDSEGAGSSGNDQGAAEMEVEATAEANLEDHRKVGEPDNDGEEDEDEDEQDQDQEEAG</sequence>
<evidence type="ECO:0000256" key="3">
    <source>
        <dbReference type="ARBA" id="ARBA00023242"/>
    </source>
</evidence>
<feature type="compositionally biased region" description="Basic and acidic residues" evidence="4">
    <location>
        <begin position="1319"/>
        <end position="1329"/>
    </location>
</feature>
<evidence type="ECO:0000313" key="6">
    <source>
        <dbReference type="Proteomes" id="UP000738325"/>
    </source>
</evidence>